<dbReference type="GO" id="GO:0004527">
    <property type="term" value="F:exonuclease activity"/>
    <property type="evidence" value="ECO:0007669"/>
    <property type="project" value="UniProtKB-KW"/>
</dbReference>
<dbReference type="InterPro" id="IPR019288">
    <property type="entry name" value="3'-5'_exonuclease_PolB-like"/>
</dbReference>
<comment type="caution">
    <text evidence="2">The sequence shown here is derived from an EMBL/GenBank/DDBJ whole genome shotgun (WGS) entry which is preliminary data.</text>
</comment>
<accession>A0ABT8C5F1</accession>
<evidence type="ECO:0000313" key="3">
    <source>
        <dbReference type="Proteomes" id="UP001236663"/>
    </source>
</evidence>
<dbReference type="CDD" id="cd05782">
    <property type="entry name" value="DNA_polB_like1_exo"/>
    <property type="match status" value="1"/>
</dbReference>
<dbReference type="EC" id="3.1.-.-" evidence="2"/>
<keyword evidence="2" id="KW-0540">Nuclease</keyword>
<dbReference type="Pfam" id="PF10108">
    <property type="entry name" value="DNA_pol_B_exo2"/>
    <property type="match status" value="1"/>
</dbReference>
<keyword evidence="2" id="KW-0378">Hydrolase</keyword>
<dbReference type="Proteomes" id="UP001236663">
    <property type="component" value="Unassembled WGS sequence"/>
</dbReference>
<evidence type="ECO:0000259" key="1">
    <source>
        <dbReference type="Pfam" id="PF10108"/>
    </source>
</evidence>
<feature type="domain" description="Predicted 3'-5' exonuclease PolB-like" evidence="1">
    <location>
        <begin position="90"/>
        <end position="237"/>
    </location>
</feature>
<gene>
    <name evidence="2" type="ORF">QWZ15_05630</name>
</gene>
<dbReference type="InterPro" id="IPR012337">
    <property type="entry name" value="RNaseH-like_sf"/>
</dbReference>
<dbReference type="RefSeq" id="WP_163384176.1">
    <property type="nucleotide sequence ID" value="NZ_JAUFQS010000004.1"/>
</dbReference>
<protein>
    <submittedName>
        <fullName evidence="2">3'-5' exonuclease</fullName>
        <ecNumber evidence="2">3.1.-.-</ecNumber>
    </submittedName>
</protein>
<proteinExistence type="predicted"/>
<dbReference type="Gene3D" id="3.30.420.10">
    <property type="entry name" value="Ribonuclease H-like superfamily/Ribonuclease H"/>
    <property type="match status" value="1"/>
</dbReference>
<dbReference type="InterPro" id="IPR036397">
    <property type="entry name" value="RNaseH_sf"/>
</dbReference>
<dbReference type="SUPFAM" id="SSF53098">
    <property type="entry name" value="Ribonuclease H-like"/>
    <property type="match status" value="1"/>
</dbReference>
<reference evidence="3" key="1">
    <citation type="journal article" date="2019" name="Int. J. Syst. Evol. Microbiol.">
        <title>The Global Catalogue of Microorganisms (GCM) 10K type strain sequencing project: providing services to taxonomists for standard genome sequencing and annotation.</title>
        <authorList>
            <consortium name="The Broad Institute Genomics Platform"/>
            <consortium name="The Broad Institute Genome Sequencing Center for Infectious Disease"/>
            <person name="Wu L."/>
            <person name="Ma J."/>
        </authorList>
    </citation>
    <scope>NUCLEOTIDE SEQUENCE [LARGE SCALE GENOMIC DNA]</scope>
    <source>
        <strain evidence="3">CECT 7706</strain>
    </source>
</reference>
<name>A0ABT8C5F1_9BACT</name>
<keyword evidence="3" id="KW-1185">Reference proteome</keyword>
<evidence type="ECO:0000313" key="2">
    <source>
        <dbReference type="EMBL" id="MDN3687297.1"/>
    </source>
</evidence>
<dbReference type="EMBL" id="JAUFQS010000004">
    <property type="protein sequence ID" value="MDN3687297.1"/>
    <property type="molecule type" value="Genomic_DNA"/>
</dbReference>
<sequence>MADFFEHLNDILFLDLETISGAKSLEELPPRLQEEWKKKSRFIPGQENKEPGDLYFEKAGIYAEFGKILCIGVGYFTYRKEEDLLQYRTKSFAAETEHEMLREFRELLCKRDWTLCAHNGKEFDIPYLCRRMLINQLPLPEVLQLAGKRPWEIRHLDTLELWKFGDYKHYTRLDLLAALFDIPSSKDGIDGSGVNAAYYTDNDLPAIRNYCLRDVEVTARIYLAYKGLPGNLEFETINLDLEAPPETQAPE</sequence>
<keyword evidence="2" id="KW-0269">Exonuclease</keyword>
<organism evidence="2 3">
    <name type="scientific">Cyclobacterium jeungdonense</name>
    <dbReference type="NCBI Taxonomy" id="708087"/>
    <lineage>
        <taxon>Bacteria</taxon>
        <taxon>Pseudomonadati</taxon>
        <taxon>Bacteroidota</taxon>
        <taxon>Cytophagia</taxon>
        <taxon>Cytophagales</taxon>
        <taxon>Cyclobacteriaceae</taxon>
        <taxon>Cyclobacterium</taxon>
    </lineage>
</organism>